<accession>A0A7S1ERE9</accession>
<evidence type="ECO:0000313" key="2">
    <source>
        <dbReference type="EMBL" id="CAD8819414.1"/>
    </source>
</evidence>
<dbReference type="Pfam" id="PF11977">
    <property type="entry name" value="RNase_Zc3h12a"/>
    <property type="match status" value="1"/>
</dbReference>
<dbReference type="InterPro" id="IPR021869">
    <property type="entry name" value="RNase_Zc3h12_NYN"/>
</dbReference>
<sequence>MENIEKVVQELCIEMNTFESLLSSFIKTQMRLKLGEDNYQSFLPSNGGTDSMKTKYGTKEIFRILRDRWISVFSDTVLNVSGIQTIVNDYFQSSVLKSIPNSNECRCIRQNLSQFNDQKLIQDCVKLKNVLNFLSLIVKPVVKNEVEFENKQEFDNNGQQMSNATRKPDEHEFAMDLGEDFVVESPQIEQRQQNFFGTVVLDGPNVGWRHGQNVKFSWNGIFLALHWFYSRKFYPIAFIPESRISALRSESIQNSSLEMISKQLEYWTGMHCIVVTPKDDYDDVYSLDYARRNGCLLVSNDKLDDHVIQAAAISEQNKMDLSNWLDQCRLSFTFHVDEFLPNPAFDYPSALHYAHLHRSTPL</sequence>
<organism evidence="2">
    <name type="scientific">Timspurckia oligopyrenoides</name>
    <dbReference type="NCBI Taxonomy" id="708627"/>
    <lineage>
        <taxon>Eukaryota</taxon>
        <taxon>Rhodophyta</taxon>
        <taxon>Bangiophyceae</taxon>
        <taxon>Porphyridiales</taxon>
        <taxon>Porphyridiaceae</taxon>
        <taxon>Timspurckia</taxon>
    </lineage>
</organism>
<dbReference type="AlphaFoldDB" id="A0A7S1ERE9"/>
<evidence type="ECO:0000259" key="1">
    <source>
        <dbReference type="Pfam" id="PF11977"/>
    </source>
</evidence>
<reference evidence="2" key="1">
    <citation type="submission" date="2021-01" db="EMBL/GenBank/DDBJ databases">
        <authorList>
            <person name="Corre E."/>
            <person name="Pelletier E."/>
            <person name="Niang G."/>
            <person name="Scheremetjew M."/>
            <person name="Finn R."/>
            <person name="Kale V."/>
            <person name="Holt S."/>
            <person name="Cochrane G."/>
            <person name="Meng A."/>
            <person name="Brown T."/>
            <person name="Cohen L."/>
        </authorList>
    </citation>
    <scope>NUCLEOTIDE SEQUENCE</scope>
    <source>
        <strain evidence="2">CCMP3278</strain>
    </source>
</reference>
<gene>
    <name evidence="2" type="ORF">TOLI1172_LOCUS3803</name>
</gene>
<proteinExistence type="predicted"/>
<dbReference type="Gene3D" id="3.40.50.11980">
    <property type="match status" value="1"/>
</dbReference>
<protein>
    <recommendedName>
        <fullName evidence="1">RNase NYN domain-containing protein</fullName>
    </recommendedName>
</protein>
<feature type="domain" description="RNase NYN" evidence="1">
    <location>
        <begin position="198"/>
        <end position="341"/>
    </location>
</feature>
<dbReference type="EMBL" id="HBFP01005374">
    <property type="protein sequence ID" value="CAD8819414.1"/>
    <property type="molecule type" value="Transcribed_RNA"/>
</dbReference>
<name>A0A7S1ERE9_9RHOD</name>